<reference evidence="2 3" key="1">
    <citation type="submission" date="2016-02" db="EMBL/GenBank/DDBJ databases">
        <title>Genome sequence of Halalkalicoccus paucihalophilus DSM 24557.</title>
        <authorList>
            <person name="Poehlein A."/>
            <person name="Daniel R."/>
        </authorList>
    </citation>
    <scope>NUCLEOTIDE SEQUENCE [LARGE SCALE GENOMIC DNA]</scope>
    <source>
        <strain evidence="2 3">DSM 24557</strain>
    </source>
</reference>
<name>A0A151A7Y4_9EURY</name>
<gene>
    <name evidence="2" type="ORF">HAPAU_42090</name>
</gene>
<dbReference type="EMBL" id="LTAZ01000023">
    <property type="protein sequence ID" value="KYH23729.1"/>
    <property type="molecule type" value="Genomic_DNA"/>
</dbReference>
<dbReference type="PATRIC" id="fig|1008153.3.peg.4515"/>
<dbReference type="AlphaFoldDB" id="A0A151A7Y4"/>
<dbReference type="Proteomes" id="UP000075321">
    <property type="component" value="Unassembled WGS sequence"/>
</dbReference>
<evidence type="ECO:0000313" key="2">
    <source>
        <dbReference type="EMBL" id="KYH23729.1"/>
    </source>
</evidence>
<comment type="caution">
    <text evidence="2">The sequence shown here is derived from an EMBL/GenBank/DDBJ whole genome shotgun (WGS) entry which is preliminary data.</text>
</comment>
<keyword evidence="3" id="KW-1185">Reference proteome</keyword>
<dbReference type="RefSeq" id="WP_157078592.1">
    <property type="nucleotide sequence ID" value="NZ_LTAZ01000023.1"/>
</dbReference>
<evidence type="ECO:0000256" key="1">
    <source>
        <dbReference type="SAM" id="MobiDB-lite"/>
    </source>
</evidence>
<protein>
    <submittedName>
        <fullName evidence="2">Uncharacterized protein</fullName>
    </submittedName>
</protein>
<proteinExistence type="predicted"/>
<accession>A0A151A7Y4</accession>
<evidence type="ECO:0000313" key="3">
    <source>
        <dbReference type="Proteomes" id="UP000075321"/>
    </source>
</evidence>
<feature type="region of interest" description="Disordered" evidence="1">
    <location>
        <begin position="1"/>
        <end position="25"/>
    </location>
</feature>
<organism evidence="2 3">
    <name type="scientific">Halalkalicoccus paucihalophilus</name>
    <dbReference type="NCBI Taxonomy" id="1008153"/>
    <lineage>
        <taxon>Archaea</taxon>
        <taxon>Methanobacteriati</taxon>
        <taxon>Methanobacteriota</taxon>
        <taxon>Stenosarchaea group</taxon>
        <taxon>Halobacteria</taxon>
        <taxon>Halobacteriales</taxon>
        <taxon>Halococcaceae</taxon>
        <taxon>Halalkalicoccus</taxon>
    </lineage>
</organism>
<sequence>MSEQTQLGDYEDDEADADTPEKETVTAADLETLAKVVEGNTNASSYPALVHF</sequence>
<feature type="compositionally biased region" description="Acidic residues" evidence="1">
    <location>
        <begin position="9"/>
        <end position="18"/>
    </location>
</feature>